<dbReference type="InterPro" id="IPR029063">
    <property type="entry name" value="SAM-dependent_MTases_sf"/>
</dbReference>
<dbReference type="AlphaFoldDB" id="A0A6N8F4K6"/>
<evidence type="ECO:0000313" key="2">
    <source>
        <dbReference type="EMBL" id="MUH71108.1"/>
    </source>
</evidence>
<dbReference type="Pfam" id="PF08241">
    <property type="entry name" value="Methyltransf_11"/>
    <property type="match status" value="1"/>
</dbReference>
<sequence>MRPALGYKTSILLDDWSLIPKGQALLHSEQAIIDERLNYCFGQYLLKIGPLSSAIKTNSCAINTQINMSSKLSTNHNTGIIGELEELPFLESSIDAVVMNHVIEFTSDPHQVLREIHRVLLPNGNLIISAFNPISFLSAHKLNPNKRFLEFKRGRFFTIGRIIDWLQLLGFEITFEKRTYFPFEFASDDQYDQSYLADWAQRLFPWSGGSCVLVAKKREWPLTPIRPRVKYKTVFNPAVRTGSFNNRNS</sequence>
<dbReference type="OrthoDB" id="6191410at2"/>
<evidence type="ECO:0000259" key="1">
    <source>
        <dbReference type="Pfam" id="PF08241"/>
    </source>
</evidence>
<keyword evidence="2" id="KW-0808">Transferase</keyword>
<keyword evidence="2" id="KW-0489">Methyltransferase</keyword>
<dbReference type="SUPFAM" id="SSF53335">
    <property type="entry name" value="S-adenosyl-L-methionine-dependent methyltransferases"/>
    <property type="match status" value="1"/>
</dbReference>
<dbReference type="InterPro" id="IPR013216">
    <property type="entry name" value="Methyltransf_11"/>
</dbReference>
<dbReference type="CDD" id="cd02440">
    <property type="entry name" value="AdoMet_MTases"/>
    <property type="match status" value="1"/>
</dbReference>
<comment type="caution">
    <text evidence="2">The sequence shown here is derived from an EMBL/GenBank/DDBJ whole genome shotgun (WGS) entry which is preliminary data.</text>
</comment>
<proteinExistence type="predicted"/>
<name>A0A6N8F4K6_9GAMM</name>
<gene>
    <name evidence="2" type="ORF">GNP35_00510</name>
</gene>
<feature type="domain" description="Methyltransferase type 11" evidence="1">
    <location>
        <begin position="68"/>
        <end position="128"/>
    </location>
</feature>
<dbReference type="Proteomes" id="UP000439994">
    <property type="component" value="Unassembled WGS sequence"/>
</dbReference>
<protein>
    <submittedName>
        <fullName evidence="2">Methyltransferase domain-containing protein</fullName>
    </submittedName>
</protein>
<organism evidence="2 3">
    <name type="scientific">Psychrosphaera haliotis</name>
    <dbReference type="NCBI Taxonomy" id="555083"/>
    <lineage>
        <taxon>Bacteria</taxon>
        <taxon>Pseudomonadati</taxon>
        <taxon>Pseudomonadota</taxon>
        <taxon>Gammaproteobacteria</taxon>
        <taxon>Alteromonadales</taxon>
        <taxon>Pseudoalteromonadaceae</taxon>
        <taxon>Psychrosphaera</taxon>
    </lineage>
</organism>
<accession>A0A6N8F4K6</accession>
<dbReference type="RefSeq" id="WP_155693543.1">
    <property type="nucleotide sequence ID" value="NZ_WOCD01000001.1"/>
</dbReference>
<dbReference type="Gene3D" id="3.40.50.150">
    <property type="entry name" value="Vaccinia Virus protein VP39"/>
    <property type="match status" value="1"/>
</dbReference>
<dbReference type="GO" id="GO:0008757">
    <property type="term" value="F:S-adenosylmethionine-dependent methyltransferase activity"/>
    <property type="evidence" value="ECO:0007669"/>
    <property type="project" value="InterPro"/>
</dbReference>
<dbReference type="GO" id="GO:0032259">
    <property type="term" value="P:methylation"/>
    <property type="evidence" value="ECO:0007669"/>
    <property type="project" value="UniProtKB-KW"/>
</dbReference>
<dbReference type="EMBL" id="WOCD01000001">
    <property type="protein sequence ID" value="MUH71108.1"/>
    <property type="molecule type" value="Genomic_DNA"/>
</dbReference>
<reference evidence="2 3" key="1">
    <citation type="submission" date="2019-11" db="EMBL/GenBank/DDBJ databases">
        <title>P. haliotis isolates from Z. marina roots.</title>
        <authorList>
            <person name="Cohen M."/>
            <person name="Jospin G."/>
            <person name="Eisen J.A."/>
            <person name="Coil D.A."/>
        </authorList>
    </citation>
    <scope>NUCLEOTIDE SEQUENCE [LARGE SCALE GENOMIC DNA]</scope>
    <source>
        <strain evidence="2 3">UCD-MCMsp1aY</strain>
    </source>
</reference>
<evidence type="ECO:0000313" key="3">
    <source>
        <dbReference type="Proteomes" id="UP000439994"/>
    </source>
</evidence>
<keyword evidence="3" id="KW-1185">Reference proteome</keyword>